<reference evidence="1 2" key="1">
    <citation type="journal article" date="2023" name="ACS Omega">
        <title>Identification of the Neoaspergillic Acid Biosynthesis Gene Cluster by Establishing an In Vitro CRISPR-Ribonucleoprotein Genetic System in Aspergillus melleus.</title>
        <authorList>
            <person name="Yuan B."/>
            <person name="Grau M.F."/>
            <person name="Murata R.M."/>
            <person name="Torok T."/>
            <person name="Venkateswaran K."/>
            <person name="Stajich J.E."/>
            <person name="Wang C.C.C."/>
        </authorList>
    </citation>
    <scope>NUCLEOTIDE SEQUENCE [LARGE SCALE GENOMIC DNA]</scope>
    <source>
        <strain evidence="1 2">IMV 1140</strain>
    </source>
</reference>
<evidence type="ECO:0000313" key="2">
    <source>
        <dbReference type="Proteomes" id="UP001177260"/>
    </source>
</evidence>
<keyword evidence="2" id="KW-1185">Reference proteome</keyword>
<organism evidence="1 2">
    <name type="scientific">Aspergillus melleus</name>
    <dbReference type="NCBI Taxonomy" id="138277"/>
    <lineage>
        <taxon>Eukaryota</taxon>
        <taxon>Fungi</taxon>
        <taxon>Dikarya</taxon>
        <taxon>Ascomycota</taxon>
        <taxon>Pezizomycotina</taxon>
        <taxon>Eurotiomycetes</taxon>
        <taxon>Eurotiomycetidae</taxon>
        <taxon>Eurotiales</taxon>
        <taxon>Aspergillaceae</taxon>
        <taxon>Aspergillus</taxon>
        <taxon>Aspergillus subgen. Circumdati</taxon>
    </lineage>
</organism>
<evidence type="ECO:0000313" key="1">
    <source>
        <dbReference type="EMBL" id="KAK1142380.1"/>
    </source>
</evidence>
<comment type="caution">
    <text evidence="1">The sequence shown here is derived from an EMBL/GenBank/DDBJ whole genome shotgun (WGS) entry which is preliminary data.</text>
</comment>
<accession>A0ACC3AWT2</accession>
<proteinExistence type="predicted"/>
<protein>
    <submittedName>
        <fullName evidence="1">Uncharacterized protein</fullName>
    </submittedName>
</protein>
<gene>
    <name evidence="1" type="ORF">N8T08_007932</name>
</gene>
<sequence length="411" mass="43793">MSTPHKNIVVLGGSFGGISAAHYVLKHVIPQLPDQETHQVVLVSPSATAICRPGCPRAMIADDLIAQDKFFIDVHKSFEQYPSEHFRFVHGTATGVDHDSRNVTIDLVDGNVETIGYHALVIATGASTRSPLITLLRDDEFLRQNWASLREALPAAKSIVIAGGGPTGVEVAGELAEYLNGRAGLFSCRLENPKVPVTVVTSASQILPDMTSGNAAKAEDFLARVGVTVIKNTRVESVTPANAGTETAVATKSTVSLDNGETLEADIYIPAMGAVPNTSFLSESLLASDGRVETNTSTLRVDKAGPRVYGIGDASSFGKPSVHNITEAIPVLGANIKRDLLLASGQPDTEVGDDKTFKEDTRVSQLVPIGQNKGVGMAFGYTLPSSVVWAIKGRDYWASMLVKTWNGKQWD</sequence>
<name>A0ACC3AWT2_9EURO</name>
<dbReference type="Proteomes" id="UP001177260">
    <property type="component" value="Unassembled WGS sequence"/>
</dbReference>
<dbReference type="EMBL" id="JAOPJF010000051">
    <property type="protein sequence ID" value="KAK1142380.1"/>
    <property type="molecule type" value="Genomic_DNA"/>
</dbReference>